<dbReference type="GO" id="GO:0046294">
    <property type="term" value="P:formaldehyde catabolic process"/>
    <property type="evidence" value="ECO:0007669"/>
    <property type="project" value="InterPro"/>
</dbReference>
<name>A0A1Y1XYB3_9FUNG</name>
<keyword evidence="4 7" id="KW-0719">Serine esterase</keyword>
<keyword evidence="7" id="KW-0963">Cytoplasm</keyword>
<evidence type="ECO:0000313" key="8">
    <source>
        <dbReference type="EMBL" id="ORX90743.1"/>
    </source>
</evidence>
<comment type="subcellular location">
    <subcellularLocation>
        <location evidence="7">Cytoplasm</location>
    </subcellularLocation>
</comment>
<keyword evidence="5 7" id="KW-0378">Hydrolase</keyword>
<dbReference type="Pfam" id="PF00756">
    <property type="entry name" value="Esterase"/>
    <property type="match status" value="1"/>
</dbReference>
<feature type="active site" description="Charge relay system" evidence="6">
    <location>
        <position position="264"/>
    </location>
</feature>
<evidence type="ECO:0000256" key="5">
    <source>
        <dbReference type="ARBA" id="ARBA00022801"/>
    </source>
</evidence>
<comment type="similarity">
    <text evidence="1 7">Belongs to the esterase D family.</text>
</comment>
<evidence type="ECO:0000313" key="9">
    <source>
        <dbReference type="Proteomes" id="UP000193498"/>
    </source>
</evidence>
<dbReference type="Proteomes" id="UP000193498">
    <property type="component" value="Unassembled WGS sequence"/>
</dbReference>
<comment type="catalytic activity">
    <reaction evidence="7">
        <text>S-formylglutathione + H2O = formate + glutathione + H(+)</text>
        <dbReference type="Rhea" id="RHEA:14961"/>
        <dbReference type="ChEBI" id="CHEBI:15377"/>
        <dbReference type="ChEBI" id="CHEBI:15378"/>
        <dbReference type="ChEBI" id="CHEBI:15740"/>
        <dbReference type="ChEBI" id="CHEBI:57688"/>
        <dbReference type="ChEBI" id="CHEBI:57925"/>
        <dbReference type="EC" id="3.1.2.12"/>
    </reaction>
</comment>
<dbReference type="AlphaFoldDB" id="A0A1Y1XYB3"/>
<protein>
    <recommendedName>
        <fullName evidence="3 7">S-formylglutathione hydrolase</fullName>
        <ecNumber evidence="2 7">3.1.2.12</ecNumber>
    </recommendedName>
</protein>
<dbReference type="InterPro" id="IPR014186">
    <property type="entry name" value="S-formylglutathione_hydrol"/>
</dbReference>
<evidence type="ECO:0000256" key="6">
    <source>
        <dbReference type="PIRSR" id="PIRSR614186-1"/>
    </source>
</evidence>
<evidence type="ECO:0000256" key="7">
    <source>
        <dbReference type="RuleBase" id="RU363068"/>
    </source>
</evidence>
<comment type="function">
    <text evidence="7">Serine hydrolase involved in the detoxification of formaldehyde.</text>
</comment>
<gene>
    <name evidence="8" type="ORF">K493DRAFT_229722</name>
</gene>
<evidence type="ECO:0000256" key="2">
    <source>
        <dbReference type="ARBA" id="ARBA00012479"/>
    </source>
</evidence>
<dbReference type="GO" id="GO:0052689">
    <property type="term" value="F:carboxylic ester hydrolase activity"/>
    <property type="evidence" value="ECO:0007669"/>
    <property type="project" value="UniProtKB-KW"/>
</dbReference>
<dbReference type="FunFam" id="3.40.50.1820:FF:000002">
    <property type="entry name" value="S-formylglutathione hydrolase"/>
    <property type="match status" value="1"/>
</dbReference>
<dbReference type="GO" id="GO:0018738">
    <property type="term" value="F:S-formylglutathione hydrolase activity"/>
    <property type="evidence" value="ECO:0007669"/>
    <property type="project" value="UniProtKB-EC"/>
</dbReference>
<dbReference type="PANTHER" id="PTHR10061:SF0">
    <property type="entry name" value="S-FORMYLGLUTATHIONE HYDROLASE"/>
    <property type="match status" value="1"/>
</dbReference>
<evidence type="ECO:0000256" key="4">
    <source>
        <dbReference type="ARBA" id="ARBA00022487"/>
    </source>
</evidence>
<dbReference type="InParanoid" id="A0A1Y1XYB3"/>
<feature type="active site" description="Charge relay system" evidence="6">
    <location>
        <position position="229"/>
    </location>
</feature>
<dbReference type="PANTHER" id="PTHR10061">
    <property type="entry name" value="S-FORMYLGLUTATHIONE HYDROLASE"/>
    <property type="match status" value="1"/>
</dbReference>
<dbReference type="InterPro" id="IPR000801">
    <property type="entry name" value="Esterase-like"/>
</dbReference>
<dbReference type="InterPro" id="IPR029058">
    <property type="entry name" value="AB_hydrolase_fold"/>
</dbReference>
<dbReference type="OrthoDB" id="420518at2759"/>
<dbReference type="STRING" id="1314790.A0A1Y1XYB3"/>
<dbReference type="Gene3D" id="3.40.50.1820">
    <property type="entry name" value="alpha/beta hydrolase"/>
    <property type="match status" value="1"/>
</dbReference>
<dbReference type="EMBL" id="MCFE01000361">
    <property type="protein sequence ID" value="ORX90743.1"/>
    <property type="molecule type" value="Genomic_DNA"/>
</dbReference>
<keyword evidence="9" id="KW-1185">Reference proteome</keyword>
<accession>A0A1Y1XYB3</accession>
<evidence type="ECO:0000256" key="3">
    <source>
        <dbReference type="ARBA" id="ARBA00016774"/>
    </source>
</evidence>
<feature type="active site" description="Charge relay system" evidence="6">
    <location>
        <position position="152"/>
    </location>
</feature>
<organism evidence="8 9">
    <name type="scientific">Basidiobolus meristosporus CBS 931.73</name>
    <dbReference type="NCBI Taxonomy" id="1314790"/>
    <lineage>
        <taxon>Eukaryota</taxon>
        <taxon>Fungi</taxon>
        <taxon>Fungi incertae sedis</taxon>
        <taxon>Zoopagomycota</taxon>
        <taxon>Entomophthoromycotina</taxon>
        <taxon>Basidiobolomycetes</taxon>
        <taxon>Basidiobolales</taxon>
        <taxon>Basidiobolaceae</taxon>
        <taxon>Basidiobolus</taxon>
    </lineage>
</organism>
<dbReference type="GO" id="GO:0005829">
    <property type="term" value="C:cytosol"/>
    <property type="evidence" value="ECO:0007669"/>
    <property type="project" value="TreeGrafter"/>
</dbReference>
<reference evidence="8 9" key="1">
    <citation type="submission" date="2016-07" db="EMBL/GenBank/DDBJ databases">
        <title>Pervasive Adenine N6-methylation of Active Genes in Fungi.</title>
        <authorList>
            <consortium name="DOE Joint Genome Institute"/>
            <person name="Mondo S.J."/>
            <person name="Dannebaum R.O."/>
            <person name="Kuo R.C."/>
            <person name="Labutti K."/>
            <person name="Haridas S."/>
            <person name="Kuo A."/>
            <person name="Salamov A."/>
            <person name="Ahrendt S.R."/>
            <person name="Lipzen A."/>
            <person name="Sullivan W."/>
            <person name="Andreopoulos W.B."/>
            <person name="Clum A."/>
            <person name="Lindquist E."/>
            <person name="Daum C."/>
            <person name="Ramamoorthy G.K."/>
            <person name="Gryganskyi A."/>
            <person name="Culley D."/>
            <person name="Magnuson J.K."/>
            <person name="James T.Y."/>
            <person name="O'Malley M.A."/>
            <person name="Stajich J.E."/>
            <person name="Spatafora J.W."/>
            <person name="Visel A."/>
            <person name="Grigoriev I.V."/>
        </authorList>
    </citation>
    <scope>NUCLEOTIDE SEQUENCE [LARGE SCALE GENOMIC DNA]</scope>
    <source>
        <strain evidence="8 9">CBS 931.73</strain>
    </source>
</reference>
<dbReference type="EC" id="3.1.2.12" evidence="2 7"/>
<evidence type="ECO:0000256" key="1">
    <source>
        <dbReference type="ARBA" id="ARBA00005622"/>
    </source>
</evidence>
<proteinExistence type="inferred from homology"/>
<dbReference type="NCBIfam" id="TIGR02821">
    <property type="entry name" value="fghA_ester_D"/>
    <property type="match status" value="1"/>
</dbReference>
<dbReference type="SUPFAM" id="SSF53474">
    <property type="entry name" value="alpha/beta-Hydrolases"/>
    <property type="match status" value="1"/>
</dbReference>
<comment type="caution">
    <text evidence="8">The sequence shown here is derived from an EMBL/GenBank/DDBJ whole genome shotgun (WGS) entry which is preliminary data.</text>
</comment>
<sequence>MASALKQLSQNFCHNGTVTKYSHASEVLGCEMKFNVFLPKSATAESRVPCLYFLSGLTCNEDNFITKAGAIPHAAKHNIALVCPDTSPRGVNIEGEDDSWDFGSGAGFYVDAVEPKWSKHYRMYSYITEELPALVNQSLPIDGQRVSIFGHSMGGHGALICALKNPGKYKSVSAFSPIANPINCPWGKKAFSGYLGQDQEAWKAYDASELAKKYNGPVLNVLVDQGTEDQFYKDQQLLVENFGSACQQNNIENVNIRMQPNYDHSYWFIQTFIEDHLNHHAKHLGA</sequence>